<dbReference type="EMBL" id="JACHDO010000001">
    <property type="protein sequence ID" value="MBB5489878.1"/>
    <property type="molecule type" value="Genomic_DNA"/>
</dbReference>
<dbReference type="AlphaFoldDB" id="A0A840WII0"/>
<reference evidence="1 2" key="1">
    <citation type="submission" date="2020-08" db="EMBL/GenBank/DDBJ databases">
        <title>Sequencing the genomes of 1000 actinobacteria strains.</title>
        <authorList>
            <person name="Klenk H.-P."/>
        </authorList>
    </citation>
    <scope>NUCLEOTIDE SEQUENCE [LARGE SCALE GENOMIC DNA]</scope>
    <source>
        <strain evidence="1 2">DSM 44598</strain>
    </source>
</reference>
<sequence>MAERFELLRGHQARVRQRMAELQQSLDVIDFKVGLYEDHLDAGSAGTLWRDGPECAPNTY</sequence>
<dbReference type="RefSeq" id="WP_246420108.1">
    <property type="nucleotide sequence ID" value="NZ_BAAAKM010000085.1"/>
</dbReference>
<dbReference type="SUPFAM" id="SSF46955">
    <property type="entry name" value="Putative DNA-binding domain"/>
    <property type="match status" value="1"/>
</dbReference>
<dbReference type="InterPro" id="IPR009061">
    <property type="entry name" value="DNA-bd_dom_put_sf"/>
</dbReference>
<accession>A0A840WII0</accession>
<protein>
    <submittedName>
        <fullName evidence="1">Uncharacterized protein</fullName>
    </submittedName>
</protein>
<evidence type="ECO:0000313" key="2">
    <source>
        <dbReference type="Proteomes" id="UP000579647"/>
    </source>
</evidence>
<keyword evidence="2" id="KW-1185">Reference proteome</keyword>
<comment type="caution">
    <text evidence="1">The sequence shown here is derived from an EMBL/GenBank/DDBJ whole genome shotgun (WGS) entry which is preliminary data.</text>
</comment>
<proteinExistence type="predicted"/>
<organism evidence="1 2">
    <name type="scientific">Nocardiopsis metallicus</name>
    <dbReference type="NCBI Taxonomy" id="179819"/>
    <lineage>
        <taxon>Bacteria</taxon>
        <taxon>Bacillati</taxon>
        <taxon>Actinomycetota</taxon>
        <taxon>Actinomycetes</taxon>
        <taxon>Streptosporangiales</taxon>
        <taxon>Nocardiopsidaceae</taxon>
        <taxon>Nocardiopsis</taxon>
    </lineage>
</organism>
<dbReference type="Proteomes" id="UP000579647">
    <property type="component" value="Unassembled WGS sequence"/>
</dbReference>
<gene>
    <name evidence="1" type="ORF">HNR07_001015</name>
</gene>
<evidence type="ECO:0000313" key="1">
    <source>
        <dbReference type="EMBL" id="MBB5489878.1"/>
    </source>
</evidence>
<name>A0A840WII0_9ACTN</name>